<evidence type="ECO:0000313" key="1">
    <source>
        <dbReference type="EMBL" id="PDV99235.1"/>
    </source>
</evidence>
<gene>
    <name evidence="1" type="ORF">A9Q02_12790</name>
</gene>
<keyword evidence="2" id="KW-1185">Reference proteome</keyword>
<reference evidence="1 2" key="1">
    <citation type="submission" date="2016-05" db="EMBL/GenBank/DDBJ databases">
        <authorList>
            <person name="Lavstsen T."/>
            <person name="Jespersen J.S."/>
        </authorList>
    </citation>
    <scope>NUCLEOTIDE SEQUENCE [LARGE SCALE GENOMIC DNA]</scope>
    <source>
        <strain evidence="1 2">B7-9</strain>
    </source>
</reference>
<name>A0A2H3KMC8_9CHLR</name>
<organism evidence="1 2">
    <name type="scientific">Candidatus Chloroploca asiatica</name>
    <dbReference type="NCBI Taxonomy" id="1506545"/>
    <lineage>
        <taxon>Bacteria</taxon>
        <taxon>Bacillati</taxon>
        <taxon>Chloroflexota</taxon>
        <taxon>Chloroflexia</taxon>
        <taxon>Chloroflexales</taxon>
        <taxon>Chloroflexineae</taxon>
        <taxon>Oscillochloridaceae</taxon>
        <taxon>Candidatus Chloroploca</taxon>
    </lineage>
</organism>
<sequence length="92" mass="9122">MLIGPMSICIPLVGALYQTGKLQRHYAVASNASKLTAALRAGHALGGEDRAIASYETGYKGAPARGARTGAGAESGVRAPLAGALAGALASK</sequence>
<comment type="caution">
    <text evidence="1">The sequence shown here is derived from an EMBL/GenBank/DDBJ whole genome shotgun (WGS) entry which is preliminary data.</text>
</comment>
<dbReference type="EMBL" id="LYXE01000078">
    <property type="protein sequence ID" value="PDV99235.1"/>
    <property type="molecule type" value="Genomic_DNA"/>
</dbReference>
<accession>A0A2H3KMC8</accession>
<dbReference type="Proteomes" id="UP000220922">
    <property type="component" value="Unassembled WGS sequence"/>
</dbReference>
<evidence type="ECO:0000313" key="2">
    <source>
        <dbReference type="Proteomes" id="UP000220922"/>
    </source>
</evidence>
<proteinExistence type="predicted"/>
<dbReference type="AlphaFoldDB" id="A0A2H3KMC8"/>
<protein>
    <submittedName>
        <fullName evidence="1">Uncharacterized protein</fullName>
    </submittedName>
</protein>